<reference evidence="2 3" key="1">
    <citation type="submission" date="2023-08" db="EMBL/GenBank/DDBJ databases">
        <title>The draft genome sequence of Paracraurococcus sp. LOR1-02.</title>
        <authorList>
            <person name="Kingkaew E."/>
            <person name="Tanasupawat S."/>
        </authorList>
    </citation>
    <scope>NUCLEOTIDE SEQUENCE [LARGE SCALE GENOMIC DNA]</scope>
    <source>
        <strain evidence="2 3">LOR1-02</strain>
    </source>
</reference>
<sequence length="219" mass="23196">QRGAILVAAWVDDGHVDRALATYREYGAAAPDACEPRGADHLAQQVRVRAYHLWEQAGRPDGRDLEFWHQARHGMTGEDGEAAPRSESLGSPTSQYRHHDATPGSAPDRSVQAAVPDTFPASDPMATTAAVGSRAADPAALMDARGEVEVRDAATVVAHFPDQERAKLALEGLVRDVPLDRRCGTISCDGGQATLKVTAPGADAARVAEILRRCGGQGC</sequence>
<protein>
    <submittedName>
        <fullName evidence="2">DUF2934 domain-containing protein</fullName>
    </submittedName>
</protein>
<keyword evidence="3" id="KW-1185">Reference proteome</keyword>
<proteinExistence type="predicted"/>
<dbReference type="EMBL" id="JAUTWS010000109">
    <property type="protein sequence ID" value="MDO9713663.1"/>
    <property type="molecule type" value="Genomic_DNA"/>
</dbReference>
<comment type="caution">
    <text evidence="2">The sequence shown here is derived from an EMBL/GenBank/DDBJ whole genome shotgun (WGS) entry which is preliminary data.</text>
</comment>
<organism evidence="2 3">
    <name type="scientific">Paracraurococcus lichenis</name>
    <dbReference type="NCBI Taxonomy" id="3064888"/>
    <lineage>
        <taxon>Bacteria</taxon>
        <taxon>Pseudomonadati</taxon>
        <taxon>Pseudomonadota</taxon>
        <taxon>Alphaproteobacteria</taxon>
        <taxon>Acetobacterales</taxon>
        <taxon>Roseomonadaceae</taxon>
        <taxon>Paracraurococcus</taxon>
    </lineage>
</organism>
<dbReference type="RefSeq" id="WP_305108518.1">
    <property type="nucleotide sequence ID" value="NZ_JAUTWS010000109.1"/>
</dbReference>
<evidence type="ECO:0000313" key="3">
    <source>
        <dbReference type="Proteomes" id="UP001243009"/>
    </source>
</evidence>
<dbReference type="InterPro" id="IPR021327">
    <property type="entry name" value="DUF2934"/>
</dbReference>
<dbReference type="Proteomes" id="UP001243009">
    <property type="component" value="Unassembled WGS sequence"/>
</dbReference>
<accession>A0ABT9ECG7</accession>
<feature type="region of interest" description="Disordered" evidence="1">
    <location>
        <begin position="75"/>
        <end position="111"/>
    </location>
</feature>
<gene>
    <name evidence="2" type="ORF">Q7A36_35450</name>
</gene>
<feature type="non-terminal residue" evidence="2">
    <location>
        <position position="1"/>
    </location>
</feature>
<name>A0ABT9ECG7_9PROT</name>
<dbReference type="Pfam" id="PF11154">
    <property type="entry name" value="DUF2934"/>
    <property type="match status" value="1"/>
</dbReference>
<evidence type="ECO:0000256" key="1">
    <source>
        <dbReference type="SAM" id="MobiDB-lite"/>
    </source>
</evidence>
<evidence type="ECO:0000313" key="2">
    <source>
        <dbReference type="EMBL" id="MDO9713663.1"/>
    </source>
</evidence>